<dbReference type="EMBL" id="CP076128">
    <property type="protein sequence ID" value="QWG06351.1"/>
    <property type="molecule type" value="Genomic_DNA"/>
</dbReference>
<dbReference type="RefSeq" id="WP_144073771.1">
    <property type="nucleotide sequence ID" value="NZ_CP076128.1"/>
</dbReference>
<dbReference type="InterPro" id="IPR012373">
    <property type="entry name" value="Ferrdict_sens_TM"/>
</dbReference>
<protein>
    <submittedName>
        <fullName evidence="3">DUF4974 domain-containing protein</fullName>
    </submittedName>
</protein>
<dbReference type="Proteomes" id="UP000682802">
    <property type="component" value="Chromosome 1"/>
</dbReference>
<keyword evidence="1" id="KW-1133">Transmembrane helix</keyword>
<sequence length="319" mass="36045">MTGEEHDDFVKKGIRKFSDGSKVSEEKNSDPDEILLNKISTTLNQKSIPNSNISSNQAWDSIQKSITDNKEEKSRVLTFFQKKHINIAAAVLGVFVGLYALYFFSNGIHSINPSDGTLEYTFPDGSVAFLKKGSNIKYLSIPFDGQIYLDGHAQFNISPLEDGGKVFEIKTKRSVIKAHPSSNFDIRDDNFIYQLTNIGSKDINYRSSKDEPNLFKTLNQKDMISSFGTNLPQPITSHLHHTLWTKGVFKYELANVEMVFSDFEKQYGVTINHSIDFTGKEFTGVFRDDNVNSAMKEICNYLKLDFVLAGEKVILSEMK</sequence>
<accession>A0ABX8GSI2</accession>
<keyword evidence="1" id="KW-0472">Membrane</keyword>
<proteinExistence type="predicted"/>
<evidence type="ECO:0000259" key="2">
    <source>
        <dbReference type="Pfam" id="PF16344"/>
    </source>
</evidence>
<feature type="domain" description="Protein FecR C-terminal" evidence="2">
    <location>
        <begin position="252"/>
        <end position="314"/>
    </location>
</feature>
<name>A0ABX8GSI2_9BACT</name>
<evidence type="ECO:0000313" key="4">
    <source>
        <dbReference type="Proteomes" id="UP000682802"/>
    </source>
</evidence>
<dbReference type="PANTHER" id="PTHR30273">
    <property type="entry name" value="PERIPLASMIC SIGNAL SENSOR AND SIGMA FACTOR ACTIVATOR FECR-RELATED"/>
    <property type="match status" value="1"/>
</dbReference>
<reference evidence="3 4" key="1">
    <citation type="submission" date="2021-05" db="EMBL/GenBank/DDBJ databases">
        <title>Comparative genomic studies on the polysaccharide-degrading batcterial strains of the Flammeovirga genus.</title>
        <authorList>
            <person name="Zewei F."/>
            <person name="Zheng Z."/>
            <person name="Yu L."/>
            <person name="Ruyue G."/>
            <person name="Yanhong M."/>
            <person name="Yuanyuan C."/>
            <person name="Jingyan G."/>
            <person name="Wenjun H."/>
        </authorList>
    </citation>
    <scope>NUCLEOTIDE SEQUENCE [LARGE SCALE GENOMIC DNA]</scope>
    <source>
        <strain evidence="3 4">YS10</strain>
    </source>
</reference>
<evidence type="ECO:0000313" key="3">
    <source>
        <dbReference type="EMBL" id="QWG06351.1"/>
    </source>
</evidence>
<dbReference type="Pfam" id="PF16344">
    <property type="entry name" value="FecR_C"/>
    <property type="match status" value="1"/>
</dbReference>
<keyword evidence="4" id="KW-1185">Reference proteome</keyword>
<dbReference type="PANTHER" id="PTHR30273:SF2">
    <property type="entry name" value="PROTEIN FECR"/>
    <property type="match status" value="1"/>
</dbReference>
<evidence type="ECO:0000256" key="1">
    <source>
        <dbReference type="SAM" id="Phobius"/>
    </source>
</evidence>
<keyword evidence="1" id="KW-0812">Transmembrane</keyword>
<feature type="transmembrane region" description="Helical" evidence="1">
    <location>
        <begin position="85"/>
        <end position="104"/>
    </location>
</feature>
<gene>
    <name evidence="3" type="ORF">KM029_13550</name>
</gene>
<organism evidence="3 4">
    <name type="scientific">Flammeovirga kamogawensis</name>
    <dbReference type="NCBI Taxonomy" id="373891"/>
    <lineage>
        <taxon>Bacteria</taxon>
        <taxon>Pseudomonadati</taxon>
        <taxon>Bacteroidota</taxon>
        <taxon>Cytophagia</taxon>
        <taxon>Cytophagales</taxon>
        <taxon>Flammeovirgaceae</taxon>
        <taxon>Flammeovirga</taxon>
    </lineage>
</organism>
<dbReference type="Gene3D" id="3.55.50.30">
    <property type="match status" value="1"/>
</dbReference>
<dbReference type="InterPro" id="IPR032508">
    <property type="entry name" value="FecR_C"/>
</dbReference>